<dbReference type="PROSITE" id="PS51421">
    <property type="entry name" value="RAS"/>
    <property type="match status" value="1"/>
</dbReference>
<dbReference type="SMART" id="SM00174">
    <property type="entry name" value="RHO"/>
    <property type="match status" value="1"/>
</dbReference>
<protein>
    <recommendedName>
        <fullName evidence="2">small monomeric GTPase</fullName>
        <ecNumber evidence="2">3.6.5.2</ecNumber>
    </recommendedName>
</protein>
<comment type="caution">
    <text evidence="6">The sequence shown here is derived from an EMBL/GenBank/DDBJ whole genome shotgun (WGS) entry which is preliminary data.</text>
</comment>
<dbReference type="OrthoDB" id="18798at2759"/>
<dbReference type="Proteomes" id="UP000749559">
    <property type="component" value="Unassembled WGS sequence"/>
</dbReference>
<comment type="similarity">
    <text evidence="1">Belongs to the small GTPase superfamily. Ras family.</text>
</comment>
<accession>A0A8S4PQI6</accession>
<sequence>MKETMSGRKTLQRNGSGGTEYHIALLGALGVGKSALTVKYITKRFIMEYDPFLEDTYTKHETMEKEDITLKIMDTFEKEESNPDRYLKWADAFIVVYSITGRQSFEGARVYLDSIVKFQKSSGKDIPITLVGNKVDLERYRQVSKSEGKTLATQYECLFYETSAAEDYELVNKIFEGTLRELCRIKERQIPLQPLYITEDKPTISALLSPTSPGPFSGLHSTRRAKSPKVTSSDIKDTRKDEKDSSNTKFYQKKPTTFRILKGFKLFN</sequence>
<dbReference type="SMART" id="SM00173">
    <property type="entry name" value="RAS"/>
    <property type="match status" value="1"/>
</dbReference>
<dbReference type="GO" id="GO:0005525">
    <property type="term" value="F:GTP binding"/>
    <property type="evidence" value="ECO:0007669"/>
    <property type="project" value="InterPro"/>
</dbReference>
<dbReference type="PANTHER" id="PTHR45704">
    <property type="entry name" value="RAS-LIKE FAMILY MEMBER 11"/>
    <property type="match status" value="1"/>
</dbReference>
<evidence type="ECO:0000256" key="3">
    <source>
        <dbReference type="ARBA" id="ARBA00022801"/>
    </source>
</evidence>
<feature type="region of interest" description="Disordered" evidence="5">
    <location>
        <begin position="210"/>
        <end position="248"/>
    </location>
</feature>
<dbReference type="SUPFAM" id="SSF52540">
    <property type="entry name" value="P-loop containing nucleoside triphosphate hydrolases"/>
    <property type="match status" value="1"/>
</dbReference>
<dbReference type="EC" id="3.6.5.2" evidence="2"/>
<gene>
    <name evidence="6" type="ORF">OFUS_LOCUS20562</name>
</gene>
<dbReference type="PRINTS" id="PR00449">
    <property type="entry name" value="RASTRNSFRMNG"/>
</dbReference>
<evidence type="ECO:0000313" key="7">
    <source>
        <dbReference type="Proteomes" id="UP000749559"/>
    </source>
</evidence>
<evidence type="ECO:0000256" key="4">
    <source>
        <dbReference type="ARBA" id="ARBA00048098"/>
    </source>
</evidence>
<dbReference type="AlphaFoldDB" id="A0A8S4PQI6"/>
<dbReference type="InterPro" id="IPR001806">
    <property type="entry name" value="Small_GTPase"/>
</dbReference>
<name>A0A8S4PQI6_OWEFU</name>
<comment type="catalytic activity">
    <reaction evidence="4">
        <text>GTP + H2O = GDP + phosphate + H(+)</text>
        <dbReference type="Rhea" id="RHEA:19669"/>
        <dbReference type="ChEBI" id="CHEBI:15377"/>
        <dbReference type="ChEBI" id="CHEBI:15378"/>
        <dbReference type="ChEBI" id="CHEBI:37565"/>
        <dbReference type="ChEBI" id="CHEBI:43474"/>
        <dbReference type="ChEBI" id="CHEBI:58189"/>
        <dbReference type="EC" id="3.6.5.2"/>
    </reaction>
</comment>
<dbReference type="InterPro" id="IPR027417">
    <property type="entry name" value="P-loop_NTPase"/>
</dbReference>
<dbReference type="InterPro" id="IPR005225">
    <property type="entry name" value="Small_GTP-bd"/>
</dbReference>
<evidence type="ECO:0000256" key="2">
    <source>
        <dbReference type="ARBA" id="ARBA00011984"/>
    </source>
</evidence>
<dbReference type="GO" id="GO:0003925">
    <property type="term" value="F:G protein activity"/>
    <property type="evidence" value="ECO:0007669"/>
    <property type="project" value="UniProtKB-EC"/>
</dbReference>
<dbReference type="SMART" id="SM00175">
    <property type="entry name" value="RAB"/>
    <property type="match status" value="1"/>
</dbReference>
<dbReference type="InterPro" id="IPR051065">
    <property type="entry name" value="Ras-related_GTPase"/>
</dbReference>
<evidence type="ECO:0000256" key="5">
    <source>
        <dbReference type="SAM" id="MobiDB-lite"/>
    </source>
</evidence>
<organism evidence="6 7">
    <name type="scientific">Owenia fusiformis</name>
    <name type="common">Polychaete worm</name>
    <dbReference type="NCBI Taxonomy" id="6347"/>
    <lineage>
        <taxon>Eukaryota</taxon>
        <taxon>Metazoa</taxon>
        <taxon>Spiralia</taxon>
        <taxon>Lophotrochozoa</taxon>
        <taxon>Annelida</taxon>
        <taxon>Polychaeta</taxon>
        <taxon>Sedentaria</taxon>
        <taxon>Canalipalpata</taxon>
        <taxon>Sabellida</taxon>
        <taxon>Oweniida</taxon>
        <taxon>Oweniidae</taxon>
        <taxon>Owenia</taxon>
    </lineage>
</organism>
<evidence type="ECO:0000313" key="6">
    <source>
        <dbReference type="EMBL" id="CAH1796114.1"/>
    </source>
</evidence>
<dbReference type="EMBL" id="CAIIXF020000010">
    <property type="protein sequence ID" value="CAH1796114.1"/>
    <property type="molecule type" value="Genomic_DNA"/>
</dbReference>
<dbReference type="NCBIfam" id="TIGR00231">
    <property type="entry name" value="small_GTP"/>
    <property type="match status" value="1"/>
</dbReference>
<evidence type="ECO:0000256" key="1">
    <source>
        <dbReference type="ARBA" id="ARBA00008344"/>
    </source>
</evidence>
<keyword evidence="7" id="KW-1185">Reference proteome</keyword>
<reference evidence="6" key="1">
    <citation type="submission" date="2022-03" db="EMBL/GenBank/DDBJ databases">
        <authorList>
            <person name="Martin C."/>
        </authorList>
    </citation>
    <scope>NUCLEOTIDE SEQUENCE</scope>
</reference>
<proteinExistence type="inferred from homology"/>
<dbReference type="Pfam" id="PF00071">
    <property type="entry name" value="Ras"/>
    <property type="match status" value="1"/>
</dbReference>
<keyword evidence="3" id="KW-0378">Hydrolase</keyword>
<dbReference type="Gene3D" id="3.40.50.300">
    <property type="entry name" value="P-loop containing nucleotide triphosphate hydrolases"/>
    <property type="match status" value="1"/>
</dbReference>
<feature type="compositionally biased region" description="Basic and acidic residues" evidence="5">
    <location>
        <begin position="234"/>
        <end position="246"/>
    </location>
</feature>
<dbReference type="PROSITE" id="PS51419">
    <property type="entry name" value="RAB"/>
    <property type="match status" value="1"/>
</dbReference>